<comment type="subcellular location">
    <subcellularLocation>
        <location evidence="1">Membrane</location>
    </subcellularLocation>
</comment>
<evidence type="ECO:0000256" key="13">
    <source>
        <dbReference type="PIRSR" id="PIRSR615500-1"/>
    </source>
</evidence>
<keyword evidence="4 16" id="KW-0812">Transmembrane</keyword>
<dbReference type="PROSITE" id="PS51892">
    <property type="entry name" value="SUBTILASE"/>
    <property type="match status" value="1"/>
</dbReference>
<evidence type="ECO:0000256" key="8">
    <source>
        <dbReference type="ARBA" id="ARBA00022837"/>
    </source>
</evidence>
<dbReference type="PROSITE" id="PS00137">
    <property type="entry name" value="SUBTILASE_HIS"/>
    <property type="match status" value="1"/>
</dbReference>
<feature type="active site" description="Charge relay system" evidence="13 14">
    <location>
        <position position="447"/>
    </location>
</feature>
<evidence type="ECO:0000313" key="19">
    <source>
        <dbReference type="EMBL" id="AYO41153.1"/>
    </source>
</evidence>
<dbReference type="CDD" id="cd04059">
    <property type="entry name" value="Peptidases_S8_Protein_convertases_Kexins_Furin-like"/>
    <property type="match status" value="1"/>
</dbReference>
<dbReference type="GO" id="GO:0007323">
    <property type="term" value="P:peptide pheromone maturation"/>
    <property type="evidence" value="ECO:0007669"/>
    <property type="project" value="UniProtKB-ARBA"/>
</dbReference>
<evidence type="ECO:0000256" key="7">
    <source>
        <dbReference type="ARBA" id="ARBA00022825"/>
    </source>
</evidence>
<dbReference type="STRING" id="425264.A0A3G2RZE3"/>
<dbReference type="GO" id="GO:0005802">
    <property type="term" value="C:trans-Golgi network"/>
    <property type="evidence" value="ECO:0007669"/>
    <property type="project" value="TreeGrafter"/>
</dbReference>
<dbReference type="GO" id="GO:0000139">
    <property type="term" value="C:Golgi membrane"/>
    <property type="evidence" value="ECO:0007669"/>
    <property type="project" value="TreeGrafter"/>
</dbReference>
<dbReference type="Pfam" id="PF00082">
    <property type="entry name" value="Peptidase_S8"/>
    <property type="match status" value="1"/>
</dbReference>
<feature type="signal peptide" evidence="17">
    <location>
        <begin position="1"/>
        <end position="22"/>
    </location>
</feature>
<dbReference type="VEuPathDB" id="FungiDB:DNF11_0203"/>
<dbReference type="InterPro" id="IPR002884">
    <property type="entry name" value="P_dom"/>
</dbReference>
<evidence type="ECO:0000256" key="4">
    <source>
        <dbReference type="ARBA" id="ARBA00022692"/>
    </source>
</evidence>
<reference evidence="19 20" key="1">
    <citation type="submission" date="2018-10" db="EMBL/GenBank/DDBJ databases">
        <title>Complete genome sequence of Malassezia restricta CBS 7877.</title>
        <authorList>
            <person name="Morand S.C."/>
            <person name="Bertignac M."/>
            <person name="Iltis A."/>
            <person name="Kolder I."/>
            <person name="Pirovano W."/>
            <person name="Jourdain R."/>
            <person name="Clavaud C."/>
        </authorList>
    </citation>
    <scope>NUCLEOTIDE SEQUENCE [LARGE SCALE GENOMIC DNA]</scope>
    <source>
        <strain evidence="19 20">CBS 7877</strain>
    </source>
</reference>
<dbReference type="PROSITE" id="PS51829">
    <property type="entry name" value="P_HOMO_B"/>
    <property type="match status" value="1"/>
</dbReference>
<dbReference type="InterPro" id="IPR023827">
    <property type="entry name" value="Peptidase_S8_Asp-AS"/>
</dbReference>
<dbReference type="PANTHER" id="PTHR42884">
    <property type="entry name" value="PROPROTEIN CONVERTASE SUBTILISIN/KEXIN-RELATED"/>
    <property type="match status" value="1"/>
</dbReference>
<dbReference type="InterPro" id="IPR022398">
    <property type="entry name" value="Peptidase_S8_His-AS"/>
</dbReference>
<dbReference type="InterPro" id="IPR008979">
    <property type="entry name" value="Galactose-bd-like_sf"/>
</dbReference>
<feature type="transmembrane region" description="Helical" evidence="16">
    <location>
        <begin position="763"/>
        <end position="785"/>
    </location>
</feature>
<keyword evidence="6 14" id="KW-0378">Hydrolase</keyword>
<proteinExistence type="inferred from homology"/>
<dbReference type="InterPro" id="IPR036852">
    <property type="entry name" value="Peptidase_S8/S53_dom_sf"/>
</dbReference>
<feature type="active site" description="Charge relay system" evidence="13 14">
    <location>
        <position position="272"/>
    </location>
</feature>
<evidence type="ECO:0000256" key="16">
    <source>
        <dbReference type="SAM" id="Phobius"/>
    </source>
</evidence>
<evidence type="ECO:0000259" key="18">
    <source>
        <dbReference type="PROSITE" id="PS51829"/>
    </source>
</evidence>
<dbReference type="EC" id="3.4.21.-" evidence="19"/>
<keyword evidence="5 17" id="KW-0732">Signal</keyword>
<evidence type="ECO:0000313" key="20">
    <source>
        <dbReference type="Proteomes" id="UP000269793"/>
    </source>
</evidence>
<name>A0A3G2RZE3_MALR7</name>
<evidence type="ECO:0000256" key="1">
    <source>
        <dbReference type="ARBA" id="ARBA00004370"/>
    </source>
</evidence>
<gene>
    <name evidence="19" type="primary">krp1</name>
    <name evidence="19" type="ORF">DNF11_0203</name>
</gene>
<protein>
    <submittedName>
        <fullName evidence="19">Dibasic-processing endoprotease</fullName>
        <ecNumber evidence="19">3.4.21.-</ecNumber>
    </submittedName>
</protein>
<dbReference type="AlphaFoldDB" id="A0A3G2RZE3"/>
<feature type="chain" id="PRO_5018116919" evidence="17">
    <location>
        <begin position="23"/>
        <end position="854"/>
    </location>
</feature>
<evidence type="ECO:0000256" key="6">
    <source>
        <dbReference type="ARBA" id="ARBA00022801"/>
    </source>
</evidence>
<accession>A0A3G2RZE3</accession>
<evidence type="ECO:0000256" key="11">
    <source>
        <dbReference type="ARBA" id="ARBA00023145"/>
    </source>
</evidence>
<dbReference type="InterPro" id="IPR015500">
    <property type="entry name" value="Peptidase_S8_subtilisin-rel"/>
</dbReference>
<dbReference type="Gene3D" id="3.40.50.200">
    <property type="entry name" value="Peptidase S8/S53 domain"/>
    <property type="match status" value="1"/>
</dbReference>
<keyword evidence="3 14" id="KW-0645">Protease</keyword>
<dbReference type="GO" id="GO:0004252">
    <property type="term" value="F:serine-type endopeptidase activity"/>
    <property type="evidence" value="ECO:0007669"/>
    <property type="project" value="UniProtKB-UniRule"/>
</dbReference>
<keyword evidence="10 16" id="KW-0472">Membrane</keyword>
<evidence type="ECO:0000256" key="17">
    <source>
        <dbReference type="SAM" id="SignalP"/>
    </source>
</evidence>
<evidence type="ECO:0000256" key="3">
    <source>
        <dbReference type="ARBA" id="ARBA00022670"/>
    </source>
</evidence>
<evidence type="ECO:0000256" key="12">
    <source>
        <dbReference type="ARBA" id="ARBA00023180"/>
    </source>
</evidence>
<dbReference type="OrthoDB" id="300641at2759"/>
<evidence type="ECO:0000256" key="14">
    <source>
        <dbReference type="PROSITE-ProRule" id="PRU01240"/>
    </source>
</evidence>
<keyword evidence="20" id="KW-1185">Reference proteome</keyword>
<dbReference type="PANTHER" id="PTHR42884:SF14">
    <property type="entry name" value="NEUROENDOCRINE CONVERTASE 1"/>
    <property type="match status" value="1"/>
</dbReference>
<keyword evidence="7 14" id="KW-0720">Serine protease</keyword>
<comment type="similarity">
    <text evidence="2">Belongs to the peptidase S8 family. Furin subfamily.</text>
</comment>
<feature type="region of interest" description="Disordered" evidence="15">
    <location>
        <begin position="831"/>
        <end position="854"/>
    </location>
</feature>
<dbReference type="PROSITE" id="PS00136">
    <property type="entry name" value="SUBTILASE_ASP"/>
    <property type="match status" value="1"/>
</dbReference>
<dbReference type="SUPFAM" id="SSF52743">
    <property type="entry name" value="Subtilisin-like"/>
    <property type="match status" value="1"/>
</dbReference>
<dbReference type="FunFam" id="2.60.120.260:FF:000026">
    <property type="entry name" value="proprotein convertase subtilisin/kexin type 7"/>
    <property type="match status" value="1"/>
</dbReference>
<dbReference type="GO" id="GO:0016485">
    <property type="term" value="P:protein processing"/>
    <property type="evidence" value="ECO:0007669"/>
    <property type="project" value="TreeGrafter"/>
</dbReference>
<dbReference type="PRINTS" id="PR00723">
    <property type="entry name" value="SUBTILISIN"/>
</dbReference>
<dbReference type="EMBL" id="CP033148">
    <property type="protein sequence ID" value="AYO41153.1"/>
    <property type="molecule type" value="Genomic_DNA"/>
</dbReference>
<keyword evidence="9 16" id="KW-1133">Transmembrane helix</keyword>
<evidence type="ECO:0000256" key="9">
    <source>
        <dbReference type="ARBA" id="ARBA00022989"/>
    </source>
</evidence>
<dbReference type="FunFam" id="3.40.50.200:FF:000005">
    <property type="entry name" value="Proprotein convertase subtilisin/kexin type 7"/>
    <property type="match status" value="1"/>
</dbReference>
<dbReference type="InterPro" id="IPR000209">
    <property type="entry name" value="Peptidase_S8/S53_dom"/>
</dbReference>
<keyword evidence="8" id="KW-0106">Calcium</keyword>
<dbReference type="Gene3D" id="2.60.120.260">
    <property type="entry name" value="Galactose-binding domain-like"/>
    <property type="match status" value="1"/>
</dbReference>
<feature type="compositionally biased region" description="Acidic residues" evidence="15">
    <location>
        <begin position="832"/>
        <end position="841"/>
    </location>
</feature>
<feature type="domain" description="P/Homo B" evidence="18">
    <location>
        <begin position="523"/>
        <end position="668"/>
    </location>
</feature>
<dbReference type="Pfam" id="PF01483">
    <property type="entry name" value="P_proprotein"/>
    <property type="match status" value="1"/>
</dbReference>
<keyword evidence="11" id="KW-0865">Zymogen</keyword>
<dbReference type="PROSITE" id="PS00138">
    <property type="entry name" value="SUBTILASE_SER"/>
    <property type="match status" value="1"/>
</dbReference>
<evidence type="ECO:0000256" key="5">
    <source>
        <dbReference type="ARBA" id="ARBA00022729"/>
    </source>
</evidence>
<dbReference type="Proteomes" id="UP000269793">
    <property type="component" value="Chromosome I"/>
</dbReference>
<organism evidence="19 20">
    <name type="scientific">Malassezia restricta (strain ATCC 96810 / NBRC 103918 / CBS 7877)</name>
    <name type="common">Seborrheic dermatitis infection agent</name>
    <dbReference type="NCBI Taxonomy" id="425264"/>
    <lineage>
        <taxon>Eukaryota</taxon>
        <taxon>Fungi</taxon>
        <taxon>Dikarya</taxon>
        <taxon>Basidiomycota</taxon>
        <taxon>Ustilaginomycotina</taxon>
        <taxon>Malasseziomycetes</taxon>
        <taxon>Malasseziales</taxon>
        <taxon>Malasseziaceae</taxon>
        <taxon>Malassezia</taxon>
    </lineage>
</organism>
<dbReference type="SUPFAM" id="SSF49785">
    <property type="entry name" value="Galactose-binding domain-like"/>
    <property type="match status" value="1"/>
</dbReference>
<dbReference type="InterPro" id="IPR034182">
    <property type="entry name" value="Kexin/furin"/>
</dbReference>
<evidence type="ECO:0000256" key="10">
    <source>
        <dbReference type="ARBA" id="ARBA00023136"/>
    </source>
</evidence>
<dbReference type="InterPro" id="IPR023828">
    <property type="entry name" value="Peptidase_S8_Ser-AS"/>
</dbReference>
<feature type="active site" description="Charge relay system" evidence="13 14">
    <location>
        <position position="234"/>
    </location>
</feature>
<evidence type="ECO:0000256" key="2">
    <source>
        <dbReference type="ARBA" id="ARBA00005325"/>
    </source>
</evidence>
<evidence type="ECO:0000256" key="15">
    <source>
        <dbReference type="SAM" id="MobiDB-lite"/>
    </source>
</evidence>
<keyword evidence="12" id="KW-0325">Glycoprotein</keyword>
<sequence>MRCWAPTLWACTALVLALGALGAMPKKRTYDTHHYYVAEVRPAPCTDASELTPQHVAQALGAELVEQVGELRDHWLLRAEKPDEISRRSVLGEVPLHADPVLQRYASLSQRPHEKRCIGTACVPLDCLARSVQLERQSVRMRHKRDVIYDAAQMPHLYPSNVPPKPATEQWMREKRAPVPKNRTNDMAEAFHIKDPLFYKQWHLLNNNIPGHDLHISGAWKLASGKGVTVSLIDDGVDYTHPDLVDAFEARASYDFNLHQNLPLPRLVDDTHGTRCAGEIVAAKNDVCGVGVAPDAHVAGVRILSGPISDADEAAALNYGYQISDIYSCSWGPSDSGRSMDGPRGLVAKAMLNGIYHGRKGRGSLYVFAGGNGGSVDDQCNFDGYTNSIYTITIAAVDSEGHRPYYSEMCSAIIASAWSSGKGLSISTSNVQGLTNRTCTSTHGGTSAAAPLVAGALALALEVRPDLTWRDAQHLLIKSSEPINLEDPDWQKTAAGLMYSHKSGFGVVDATRLVENARSHTLVPPQAWLETPQYPVHAAVSQDRRVNHTVHVTRDMLQEANLASLEHVTTTVWITHERRGDVQVVLYGPHGTKSVLASPRRYDSDKHGFPGWTFMTLKHWGEDPVGAWTIEVSDHGSVDEDAPRNGTSLPPRGELASWRLTFWGAARNAKLAKPWNFPPDSDEYQITLPGAPTTTVLGSAPAHGMTFVATPTSSRHLAKPTHALPPDHDADPGETSHVFGMPSQTPEADSAYLASLAHASSSAWVGLAAVLIVVLLALLFAFLALRFRVMPWSRGLYAHVPDDEAVQLESMRHDTSSAAQAQTHDLYHAFALEDEDEDENQAPEAPDAPPYRDT</sequence>